<organism evidence="5 6">
    <name type="scientific">Gordonia phage Phendrix</name>
    <dbReference type="NCBI Taxonomy" id="2593335"/>
    <lineage>
        <taxon>Viruses</taxon>
        <taxon>Duplodnaviria</taxon>
        <taxon>Heunggongvirae</taxon>
        <taxon>Uroviricota</taxon>
        <taxon>Caudoviricetes</taxon>
        <taxon>Godonkavirus</taxon>
        <taxon>Godonkavirus phendrix</taxon>
    </lineage>
</organism>
<dbReference type="GO" id="GO:0039693">
    <property type="term" value="P:viral DNA genome replication"/>
    <property type="evidence" value="ECO:0007669"/>
    <property type="project" value="UniProtKB-KW"/>
</dbReference>
<dbReference type="Proteomes" id="UP000319596">
    <property type="component" value="Segment"/>
</dbReference>
<dbReference type="KEGG" id="vg:77924736"/>
<evidence type="ECO:0000259" key="3">
    <source>
        <dbReference type="SMART" id="SM00474"/>
    </source>
</evidence>
<dbReference type="GO" id="GO:0006261">
    <property type="term" value="P:DNA-templated DNA replication"/>
    <property type="evidence" value="ECO:0007669"/>
    <property type="project" value="InterPro"/>
</dbReference>
<evidence type="ECO:0000313" key="6">
    <source>
        <dbReference type="Proteomes" id="UP000319596"/>
    </source>
</evidence>
<dbReference type="SMART" id="SM00474">
    <property type="entry name" value="35EXOc"/>
    <property type="match status" value="1"/>
</dbReference>
<dbReference type="InterPro" id="IPR012337">
    <property type="entry name" value="RNaseH-like_sf"/>
</dbReference>
<evidence type="ECO:0000313" key="5">
    <source>
        <dbReference type="EMBL" id="QDK02692.1"/>
    </source>
</evidence>
<dbReference type="InterPro" id="IPR002298">
    <property type="entry name" value="DNA_polymerase_A"/>
</dbReference>
<dbReference type="InterPro" id="IPR043502">
    <property type="entry name" value="DNA/RNA_pol_sf"/>
</dbReference>
<sequence length="596" mass="67155">MPWPEEKPLKETVIGTVDTVDDVFEFKRWLGQKRDVLALDTETMGLDPYASNAGIRLFQCGDVNEAWVIDAHKWPGLIYEVLENYEGPQVWHNIAFDAKYVQVVLPDLKFPWSLSHDTLIAHRLHDNEAPAALKTVSAKLFGSAATAGQRMLDATMENTGTDWDTVPLDAPAYRIYSGVDVILTARLYRRMSHVIHGEFKSSYDLEMQSRRICTNMELKGMRLDADYCREKRDVLADYVEKTLDWGQKHYGIKLSSSRQLGQWLIDNDVPILEWTGSGFPKTDEENLEAYTKQGLEIADVTLKMRKAAKIVNSYLDNFIKYSENSGDIVHPAIDTMAARTGRMSIRKPALQTLSRTETTVRGSFIPHEGHVLLSSDLDQVELRLAGCLSHDPSLIEDFYLADTTGVDFFTNSGRALYHDPEMIKGDPRRDTVKTYWYSSLYGAGVSKMALAAGVPEVEMREVAMQVKERYSELERYKGAMAGSINAMTRSGERPYVTTAYGRRLYVPPEKAYVGVNYAIQGTAAEILKRNLVDLDMSGLSDYLVVPVHDEILLSVPDNKDLIDDVQHTVAECMTEEGFDIPLTADCSSPMQRWKKG</sequence>
<dbReference type="RefSeq" id="YP_010649190.1">
    <property type="nucleotide sequence ID" value="NC_070764.1"/>
</dbReference>
<dbReference type="GeneID" id="77924736"/>
<feature type="domain" description="DNA-directed DNA polymerase family A palm" evidence="4">
    <location>
        <begin position="357"/>
        <end position="559"/>
    </location>
</feature>
<dbReference type="PANTHER" id="PTHR10133">
    <property type="entry name" value="DNA POLYMERASE I"/>
    <property type="match status" value="1"/>
</dbReference>
<dbReference type="InterPro" id="IPR002562">
    <property type="entry name" value="3'-5'_exonuclease_dom"/>
</dbReference>
<dbReference type="EMBL" id="MN096369">
    <property type="protein sequence ID" value="QDK02692.1"/>
    <property type="molecule type" value="Genomic_DNA"/>
</dbReference>
<dbReference type="InterPro" id="IPR001098">
    <property type="entry name" value="DNA-dir_DNA_pol_A_palm_dom"/>
</dbReference>
<evidence type="ECO:0000259" key="4">
    <source>
        <dbReference type="SMART" id="SM00482"/>
    </source>
</evidence>
<dbReference type="GO" id="GO:0003677">
    <property type="term" value="F:DNA binding"/>
    <property type="evidence" value="ECO:0007669"/>
    <property type="project" value="InterPro"/>
</dbReference>
<evidence type="ECO:0000256" key="2">
    <source>
        <dbReference type="ARBA" id="ARBA00023109"/>
    </source>
</evidence>
<reference evidence="5 6" key="1">
    <citation type="submission" date="2019-06" db="EMBL/GenBank/DDBJ databases">
        <authorList>
            <person name="Burns M.A."/>
            <person name="Hill G.C."/>
            <person name="Wesley B.E."/>
            <person name="Womack T.V."/>
            <person name="Krukonis G.P."/>
            <person name="Delesalle V.A."/>
            <person name="Garlena R.A."/>
            <person name="Russell D.A."/>
            <person name="Pope W.H."/>
            <person name="Jacobs-Sera D."/>
            <person name="Hatfull G.F."/>
        </authorList>
    </citation>
    <scope>NUCLEOTIDE SEQUENCE [LARGE SCALE GENOMIC DNA]</scope>
</reference>
<dbReference type="PANTHER" id="PTHR10133:SF27">
    <property type="entry name" value="DNA POLYMERASE NU"/>
    <property type="match status" value="1"/>
</dbReference>
<dbReference type="Pfam" id="PF00476">
    <property type="entry name" value="DNA_pol_A"/>
    <property type="match status" value="1"/>
</dbReference>
<gene>
    <name evidence="5" type="primary">176</name>
    <name evidence="5" type="ORF">SEA_PHENDRIX_176</name>
</gene>
<dbReference type="Gene3D" id="1.10.150.20">
    <property type="entry name" value="5' to 3' exonuclease, C-terminal subdomain"/>
    <property type="match status" value="1"/>
</dbReference>
<dbReference type="Pfam" id="PF01612">
    <property type="entry name" value="DNA_pol_A_exo1"/>
    <property type="match status" value="1"/>
</dbReference>
<keyword evidence="2" id="KW-1194">Viral DNA replication</keyword>
<name>A0A514U194_9CAUD</name>
<dbReference type="SMART" id="SM00482">
    <property type="entry name" value="POLAc"/>
    <property type="match status" value="1"/>
</dbReference>
<dbReference type="SUPFAM" id="SSF53098">
    <property type="entry name" value="Ribonuclease H-like"/>
    <property type="match status" value="1"/>
</dbReference>
<dbReference type="Gene3D" id="1.20.1060.10">
    <property type="entry name" value="Taq DNA Polymerase, Chain T, domain 4"/>
    <property type="match status" value="1"/>
</dbReference>
<dbReference type="Gene3D" id="3.30.70.370">
    <property type="match status" value="1"/>
</dbReference>
<dbReference type="SUPFAM" id="SSF56672">
    <property type="entry name" value="DNA/RNA polymerases"/>
    <property type="match status" value="1"/>
</dbReference>
<keyword evidence="1" id="KW-0235">DNA replication</keyword>
<evidence type="ECO:0000256" key="1">
    <source>
        <dbReference type="ARBA" id="ARBA00022705"/>
    </source>
</evidence>
<accession>A0A514U194</accession>
<dbReference type="Gene3D" id="3.30.420.10">
    <property type="entry name" value="Ribonuclease H-like superfamily/Ribonuclease H"/>
    <property type="match status" value="1"/>
</dbReference>
<protein>
    <submittedName>
        <fullName evidence="5">DNA polymerase</fullName>
    </submittedName>
</protein>
<dbReference type="GO" id="GO:0008408">
    <property type="term" value="F:3'-5' exonuclease activity"/>
    <property type="evidence" value="ECO:0007669"/>
    <property type="project" value="InterPro"/>
</dbReference>
<proteinExistence type="predicted"/>
<dbReference type="InterPro" id="IPR036397">
    <property type="entry name" value="RNaseH_sf"/>
</dbReference>
<feature type="domain" description="3'-5' exonuclease" evidence="3">
    <location>
        <begin position="11"/>
        <end position="196"/>
    </location>
</feature>
<keyword evidence="6" id="KW-1185">Reference proteome</keyword>
<dbReference type="GO" id="GO:0006302">
    <property type="term" value="P:double-strand break repair"/>
    <property type="evidence" value="ECO:0007669"/>
    <property type="project" value="TreeGrafter"/>
</dbReference>
<dbReference type="PRINTS" id="PR00868">
    <property type="entry name" value="DNAPOLI"/>
</dbReference>
<dbReference type="GO" id="GO:0003887">
    <property type="term" value="F:DNA-directed DNA polymerase activity"/>
    <property type="evidence" value="ECO:0007669"/>
    <property type="project" value="InterPro"/>
</dbReference>